<reference evidence="4" key="1">
    <citation type="journal article" date="2000" name="DNA Res.">
        <title>Structural analysis of Arabidopsis thaliana chromosome 3. I. Sequence features of the regions of 4,504,864 bp covered by sixty P1 and TAC clones.</title>
        <authorList>
            <person name="Sato S."/>
            <person name="Nakamura Y."/>
            <person name="Kaneko T."/>
            <person name="Katoh T."/>
            <person name="Asamizu E."/>
            <person name="Tabata S."/>
        </authorList>
    </citation>
    <scope>NUCLEOTIDE SEQUENCE [LARGE SCALE GENOMIC DNA]</scope>
</reference>
<organism evidence="4">
    <name type="scientific">Arabidopsis thaliana</name>
    <name type="common">Mouse-ear cress</name>
    <dbReference type="NCBI Taxonomy" id="3702"/>
    <lineage>
        <taxon>Eukaryota</taxon>
        <taxon>Viridiplantae</taxon>
        <taxon>Streptophyta</taxon>
        <taxon>Embryophyta</taxon>
        <taxon>Tracheophyta</taxon>
        <taxon>Spermatophyta</taxon>
        <taxon>Magnoliopsida</taxon>
        <taxon>eudicotyledons</taxon>
        <taxon>Gunneridae</taxon>
        <taxon>Pentapetalae</taxon>
        <taxon>rosids</taxon>
        <taxon>malvids</taxon>
        <taxon>Brassicales</taxon>
        <taxon>Brassicaceae</taxon>
        <taxon>Camelineae</taxon>
        <taxon>Arabidopsis</taxon>
    </lineage>
</organism>
<feature type="transmembrane region" description="Helical" evidence="3">
    <location>
        <begin position="344"/>
        <end position="366"/>
    </location>
</feature>
<feature type="coiled-coil region" evidence="1">
    <location>
        <begin position="400"/>
        <end position="448"/>
    </location>
</feature>
<name>Q9LRU2_ARATH</name>
<evidence type="ECO:0000256" key="2">
    <source>
        <dbReference type="SAM" id="MobiDB-lite"/>
    </source>
</evidence>
<dbReference type="AlphaFoldDB" id="Q9LRU2"/>
<feature type="compositionally biased region" description="Pro residues" evidence="2">
    <location>
        <begin position="246"/>
        <end position="260"/>
    </location>
</feature>
<feature type="region of interest" description="Disordered" evidence="2">
    <location>
        <begin position="582"/>
        <end position="634"/>
    </location>
</feature>
<evidence type="ECO:0000256" key="3">
    <source>
        <dbReference type="SAM" id="Phobius"/>
    </source>
</evidence>
<evidence type="ECO:0000313" key="4">
    <source>
        <dbReference type="EMBL" id="BAB02110.1"/>
    </source>
</evidence>
<keyword evidence="3" id="KW-1133">Transmembrane helix</keyword>
<evidence type="ECO:0008006" key="5">
    <source>
        <dbReference type="Google" id="ProtNLM"/>
    </source>
</evidence>
<sequence length="634" mass="71275">MNPDTERPESPSFDEGGSNNDICTRLNDIAGPHYTSICTLQSLERLKDLYQILPEIMAESEMHGPFESPEDPRPGYLCVYKIYFKGCGLTFPLPKALVCYLDALIIALPQLTPNLLRTIFGIITIAAEAGFVIGVPELNELLTMRSSSKKNGRTLLVGSAEGAESADAFRSTPCPERRGGCSPRRNLSPHRNSPRYSPRNRLSSKPVADLIRKKRDRSARGNSSPRREKSKARTDRSPRLSLPPRSMGPPLPVVTSPPPRLSGEKTDRGVTPRQEGSKSRDTPPKSKNRSCFSSQVAFMFAMETEGNVFRCFKTQKDAILPNFDRWRPTIHKRFLLHAYHSSQVSFISIFLIVIFLYVLTCFSGFYTRCQANSELNDMVEHYEGLLLSREQDICTWKGKFSSLEADLRSLSDSKQKLEDQVDLFSTELKKSNAELQDQYRRHDKLQDELSVARGRLSESKSAAYTLNNQFTKLEAKYKAITKLRDAELAKSAAKARNEVKGRGMELIQGAILFIQTEQARSELESDIKEHESNLLLLDQIHKDDFSEEQERSDLKAVLYEKRIRLAALPASSFNPQHFEEFFTQSPPLGESGLNWADDEGDAGHEPGASSEQVPTVEPNETEPVDVELEMATDS</sequence>
<dbReference type="Gene3D" id="1.20.5.1700">
    <property type="match status" value="1"/>
</dbReference>
<keyword evidence="3" id="KW-0472">Membrane</keyword>
<dbReference type="EMBL" id="AB028615">
    <property type="protein sequence ID" value="BAB02110.1"/>
    <property type="molecule type" value="Genomic_DNA"/>
</dbReference>
<keyword evidence="1" id="KW-0175">Coiled coil</keyword>
<protein>
    <recommendedName>
        <fullName evidence="5">Myosin heavy chain-like protein</fullName>
    </recommendedName>
</protein>
<feature type="compositionally biased region" description="Basic and acidic residues" evidence="2">
    <location>
        <begin position="225"/>
        <end position="238"/>
    </location>
</feature>
<keyword evidence="3" id="KW-0812">Transmembrane</keyword>
<feature type="compositionally biased region" description="Basic and acidic residues" evidence="2">
    <location>
        <begin position="262"/>
        <end position="284"/>
    </location>
</feature>
<feature type="compositionally biased region" description="Polar residues" evidence="2">
    <location>
        <begin position="189"/>
        <end position="203"/>
    </location>
</feature>
<proteinExistence type="predicted"/>
<reference key="2">
    <citation type="journal article" date="2000" name="Nature">
        <title>Sequence and analysis of chromosome 3 of the plant Arabidopsis thaliana.</title>
        <authorList>
            <consortium name="European Union Chromosome 3 Arabidopsis Sequencing Consortium"/>
            <consortium name="Institute for Genomic Research"/>
            <consortium name="Kazusa DNA Research Institute"/>
            <person name="Salanoubat M."/>
            <person name="Lemcke K."/>
            <person name="Rieger M."/>
            <person name="Ansorge W."/>
            <person name="Unseld M."/>
            <person name="Fartmann B."/>
            <person name="Valle G."/>
            <person name="Blocker H."/>
            <person name="Perez-Alonso M."/>
            <person name="Obermaier B."/>
            <person name="Delseny M."/>
            <person name="Boutry M."/>
            <person name="Grivell L.A."/>
            <person name="Mache R."/>
            <person name="Puigdomenech P."/>
            <person name="De Simone V."/>
            <person name="Choisne N."/>
            <person name="Artiguenave F."/>
            <person name="Robert C."/>
            <person name="Brottier P."/>
            <person name="Wincker P."/>
            <person name="Cattolico L."/>
            <person name="Weissenbach J."/>
            <person name="Saurin W."/>
            <person name="Quetier F."/>
            <person name="Schafer M."/>
            <person name="Muller-Auer S."/>
            <person name="Gabel C."/>
            <person name="Fuchs M."/>
            <person name="Benes V."/>
            <person name="Wurmbach E."/>
            <person name="Drzonek H."/>
            <person name="Erfle H."/>
            <person name="Jordan N."/>
            <person name="Bangert S."/>
            <person name="Wiedelmann R."/>
            <person name="Kranz H."/>
            <person name="Voss H."/>
            <person name="Holland R."/>
            <person name="Brandt P."/>
            <person name="Nyakatura G."/>
            <person name="Vezzi A."/>
            <person name="D'Angelo M."/>
            <person name="Pallavicini A."/>
            <person name="Toppo S."/>
            <person name="Simionati B."/>
            <person name="Conrad A."/>
            <person name="Hornischer K."/>
            <person name="Kauer G."/>
            <person name="Lohnert T.H."/>
            <person name="Nordsiek G."/>
            <person name="Reichelt J."/>
            <person name="Scharfe M."/>
            <person name="Schon O."/>
            <person name="Bargues M."/>
            <person name="Terol J."/>
            <person name="Climent J."/>
            <person name="Navarro P."/>
            <person name="Collado C."/>
            <person name="Perez-Perez A."/>
            <person name="Ottenwalder B."/>
            <person name="Duchemin D."/>
            <person name="Cooke R."/>
            <person name="Laudie M."/>
            <person name="Berger-Llauro C."/>
            <person name="Purnelle B."/>
            <person name="Masuy D."/>
            <person name="de Haan M."/>
            <person name="Maarse A.C."/>
            <person name="Alcaraz J.P."/>
            <person name="Cottet A."/>
            <person name="Casacuberta E."/>
            <person name="Monfort A."/>
            <person name="Argiriou A."/>
            <person name="flores M."/>
            <person name="Liguori R."/>
            <person name="Vitale D."/>
            <person name="Mannhaupt G."/>
            <person name="Haase D."/>
            <person name="Schoof H."/>
            <person name="Rudd S."/>
            <person name="Zaccaria P."/>
            <person name="Mewes H.W."/>
            <person name="Mayer K.F."/>
            <person name="Kaul S."/>
            <person name="Town C.D."/>
            <person name="Koo H.L."/>
            <person name="Tallon L.J."/>
            <person name="Jenkins J."/>
            <person name="Rooney T."/>
            <person name="Rizzo M."/>
            <person name="Walts A."/>
            <person name="Utterback T."/>
            <person name="Fujii C.Y."/>
            <person name="Shea T.P."/>
            <person name="Creasy T.H."/>
            <person name="Haas B."/>
            <person name="Maiti R."/>
            <person name="Wu D."/>
            <person name="Peterson J."/>
            <person name="Van Aken S."/>
            <person name="Pai G."/>
            <person name="Militscher J."/>
            <person name="Sellers P."/>
            <person name="Gill J.E."/>
            <person name="Feldblyum T.V."/>
            <person name="Preuss D."/>
            <person name="Lin X."/>
            <person name="Nierman W.C."/>
            <person name="Salzberg S.L."/>
            <person name="White O."/>
            <person name="Venter J.C."/>
            <person name="Fraser C.M."/>
            <person name="Kaneko T."/>
            <person name="Nakamura Y."/>
            <person name="Sato S."/>
            <person name="Kato T."/>
            <person name="Asamizu E."/>
            <person name="Sasamoto S."/>
            <person name="Kimura T."/>
            <person name="Idesawa K."/>
            <person name="Kawashima K."/>
            <person name="Kishida Y."/>
            <person name="Kiyokawa C."/>
            <person name="Kohara M."/>
            <person name="Matsumoto M."/>
            <person name="Matsuno A."/>
            <person name="Muraki A."/>
            <person name="Nakayama S."/>
            <person name="Nakazaki N."/>
            <person name="Shinpo S."/>
            <person name="Takeuchi C."/>
            <person name="Wada T."/>
            <person name="Watanabe A."/>
            <person name="Yamada M."/>
            <person name="Yasuda M."/>
            <person name="Tabata S."/>
        </authorList>
    </citation>
    <scope>NUCLEOTIDE SEQUENCE [LARGE SCALE GENOMIC DNA]</scope>
    <source>
        <strain>cv. Columbia</strain>
    </source>
</reference>
<accession>Q9LRU2</accession>
<dbReference type="ExpressionAtlas" id="Q9LRU2">
    <property type="expression patterns" value="differential"/>
</dbReference>
<feature type="region of interest" description="Disordered" evidence="2">
    <location>
        <begin position="166"/>
        <end position="289"/>
    </location>
</feature>
<feature type="compositionally biased region" description="Acidic residues" evidence="2">
    <location>
        <begin position="619"/>
        <end position="634"/>
    </location>
</feature>
<evidence type="ECO:0000256" key="1">
    <source>
        <dbReference type="SAM" id="Coils"/>
    </source>
</evidence>